<feature type="transmembrane region" description="Helical" evidence="5">
    <location>
        <begin position="66"/>
        <end position="93"/>
    </location>
</feature>
<gene>
    <name evidence="7" type="ORF">HP550_15990</name>
</gene>
<comment type="subcellular location">
    <subcellularLocation>
        <location evidence="1">Membrane</location>
        <topology evidence="1">Multi-pass membrane protein</topology>
    </subcellularLocation>
</comment>
<sequence length="112" mass="12064">MSTYPQGPYGYPVHDAGAPYGRDPFTGQPLSDKQKLVAGLLQIFLGTLGVGRFYTGHTSIAVTQLVLTVVGWITAFLLVGFVLIFGVAIWSFVDGVMLLATETTDSRGLKLR</sequence>
<dbReference type="RefSeq" id="WP_175348669.1">
    <property type="nucleotide sequence ID" value="NZ_JABMCI010000068.1"/>
</dbReference>
<evidence type="ECO:0000313" key="8">
    <source>
        <dbReference type="Proteomes" id="UP000565724"/>
    </source>
</evidence>
<dbReference type="EMBL" id="JABMCI010000068">
    <property type="protein sequence ID" value="NUU18753.1"/>
    <property type="molecule type" value="Genomic_DNA"/>
</dbReference>
<reference evidence="7 8" key="1">
    <citation type="submission" date="2020-05" db="EMBL/GenBank/DDBJ databases">
        <title>Genome Sequencing of Type Strains.</title>
        <authorList>
            <person name="Lemaire J.F."/>
            <person name="Inderbitzin P."/>
            <person name="Gregorio O.A."/>
            <person name="Collins S.B."/>
            <person name="Wespe N."/>
            <person name="Knight-Connoni V."/>
        </authorList>
    </citation>
    <scope>NUCLEOTIDE SEQUENCE [LARGE SCALE GENOMIC DNA]</scope>
    <source>
        <strain evidence="7 8">ATCC 25174</strain>
    </source>
</reference>
<evidence type="ECO:0000256" key="4">
    <source>
        <dbReference type="ARBA" id="ARBA00023136"/>
    </source>
</evidence>
<keyword evidence="4 5" id="KW-0472">Membrane</keyword>
<keyword evidence="8" id="KW-1185">Reference proteome</keyword>
<feature type="domain" description="TM2" evidence="6">
    <location>
        <begin position="32"/>
        <end position="81"/>
    </location>
</feature>
<organism evidence="7 8">
    <name type="scientific">Cellulomonas humilata</name>
    <dbReference type="NCBI Taxonomy" id="144055"/>
    <lineage>
        <taxon>Bacteria</taxon>
        <taxon>Bacillati</taxon>
        <taxon>Actinomycetota</taxon>
        <taxon>Actinomycetes</taxon>
        <taxon>Micrococcales</taxon>
        <taxon>Cellulomonadaceae</taxon>
        <taxon>Cellulomonas</taxon>
    </lineage>
</organism>
<evidence type="ECO:0000256" key="5">
    <source>
        <dbReference type="SAM" id="Phobius"/>
    </source>
</evidence>
<dbReference type="Pfam" id="PF05154">
    <property type="entry name" value="TM2"/>
    <property type="match status" value="1"/>
</dbReference>
<dbReference type="AlphaFoldDB" id="A0A7Y6A480"/>
<proteinExistence type="predicted"/>
<name>A0A7Y6A480_9CELL</name>
<feature type="transmembrane region" description="Helical" evidence="5">
    <location>
        <begin position="36"/>
        <end position="54"/>
    </location>
</feature>
<evidence type="ECO:0000259" key="6">
    <source>
        <dbReference type="Pfam" id="PF05154"/>
    </source>
</evidence>
<dbReference type="InterPro" id="IPR007829">
    <property type="entry name" value="TM2"/>
</dbReference>
<evidence type="ECO:0000313" key="7">
    <source>
        <dbReference type="EMBL" id="NUU18753.1"/>
    </source>
</evidence>
<keyword evidence="2 5" id="KW-0812">Transmembrane</keyword>
<evidence type="ECO:0000256" key="2">
    <source>
        <dbReference type="ARBA" id="ARBA00022692"/>
    </source>
</evidence>
<accession>A0A7Y6A480</accession>
<comment type="caution">
    <text evidence="7">The sequence shown here is derived from an EMBL/GenBank/DDBJ whole genome shotgun (WGS) entry which is preliminary data.</text>
</comment>
<protein>
    <submittedName>
        <fullName evidence="7">TM2 domain-containing protein</fullName>
    </submittedName>
</protein>
<dbReference type="Proteomes" id="UP000565724">
    <property type="component" value="Unassembled WGS sequence"/>
</dbReference>
<evidence type="ECO:0000256" key="1">
    <source>
        <dbReference type="ARBA" id="ARBA00004141"/>
    </source>
</evidence>
<dbReference type="GO" id="GO:0016020">
    <property type="term" value="C:membrane"/>
    <property type="evidence" value="ECO:0007669"/>
    <property type="project" value="UniProtKB-SubCell"/>
</dbReference>
<evidence type="ECO:0000256" key="3">
    <source>
        <dbReference type="ARBA" id="ARBA00022989"/>
    </source>
</evidence>
<keyword evidence="3 5" id="KW-1133">Transmembrane helix</keyword>